<accession>D2ZW51</accession>
<dbReference type="EMBL" id="ACDX02000006">
    <property type="protein sequence ID" value="EFC88795.1"/>
    <property type="molecule type" value="Genomic_DNA"/>
</dbReference>
<protein>
    <submittedName>
        <fullName evidence="1">Uncharacterized protein</fullName>
    </submittedName>
</protein>
<name>D2ZW51_NEIM2</name>
<comment type="caution">
    <text evidence="1">The sequence shown here is derived from an EMBL/GenBank/DDBJ whole genome shotgun (WGS) entry which is preliminary data.</text>
</comment>
<proteinExistence type="predicted"/>
<dbReference type="AlphaFoldDB" id="D2ZW51"/>
<gene>
    <name evidence="1" type="ORF">NEIMUCOT_04844</name>
</gene>
<organism evidence="1 2">
    <name type="scientific">Neisseria mucosa (strain ATCC 25996 / DSM 4631 / NCTC 10774 / M26)</name>
    <dbReference type="NCBI Taxonomy" id="546266"/>
    <lineage>
        <taxon>Bacteria</taxon>
        <taxon>Pseudomonadati</taxon>
        <taxon>Pseudomonadota</taxon>
        <taxon>Betaproteobacteria</taxon>
        <taxon>Neisseriales</taxon>
        <taxon>Neisseriaceae</taxon>
        <taxon>Neisseria</taxon>
    </lineage>
</organism>
<evidence type="ECO:0000313" key="2">
    <source>
        <dbReference type="Proteomes" id="UP000003344"/>
    </source>
</evidence>
<evidence type="ECO:0000313" key="1">
    <source>
        <dbReference type="EMBL" id="EFC88795.1"/>
    </source>
</evidence>
<sequence>MGKRTDYSKRSSENGSAVGLRNDIFRRPFCLGKRPPALNRVGQ</sequence>
<reference evidence="1 2" key="1">
    <citation type="submission" date="2009-10" db="EMBL/GenBank/DDBJ databases">
        <authorList>
            <person name="Weinstock G."/>
            <person name="Sodergren E."/>
            <person name="Clifton S."/>
            <person name="Fulton L."/>
            <person name="Fulton B."/>
            <person name="Courtney L."/>
            <person name="Fronick C."/>
            <person name="Harrison M."/>
            <person name="Strong C."/>
            <person name="Farmer C."/>
            <person name="Delahaunty K."/>
            <person name="Markovic C."/>
            <person name="Hall O."/>
            <person name="Minx P."/>
            <person name="Tomlinson C."/>
            <person name="Mitreva M."/>
            <person name="Nelson J."/>
            <person name="Hou S."/>
            <person name="Wollam A."/>
            <person name="Pepin K.H."/>
            <person name="Johnson M."/>
            <person name="Bhonagiri V."/>
            <person name="Nash W.E."/>
            <person name="Warren W."/>
            <person name="Chinwalla A."/>
            <person name="Mardis E.R."/>
            <person name="Wilson R.K."/>
        </authorList>
    </citation>
    <scope>NUCLEOTIDE SEQUENCE [LARGE SCALE GENOMIC DNA]</scope>
    <source>
        <strain evidence="2">ATCC 25996 / DSM 4631 / NCTC 10774 / M26</strain>
    </source>
</reference>
<dbReference type="Proteomes" id="UP000003344">
    <property type="component" value="Unassembled WGS sequence"/>
</dbReference>